<reference evidence="2 3" key="1">
    <citation type="submission" date="2023-03" db="EMBL/GenBank/DDBJ databases">
        <title>Bacillus Genome Sequencing.</title>
        <authorList>
            <person name="Dunlap C."/>
        </authorList>
    </citation>
    <scope>NUCLEOTIDE SEQUENCE [LARGE SCALE GENOMIC DNA]</scope>
    <source>
        <strain evidence="2 3">NRS-52</strain>
    </source>
</reference>
<keyword evidence="3" id="KW-1185">Reference proteome</keyword>
<dbReference type="InterPro" id="IPR010982">
    <property type="entry name" value="Lambda_DNA-bd_dom_sf"/>
</dbReference>
<evidence type="ECO:0000259" key="1">
    <source>
        <dbReference type="PROSITE" id="PS50943"/>
    </source>
</evidence>
<dbReference type="PROSITE" id="PS50943">
    <property type="entry name" value="HTH_CROC1"/>
    <property type="match status" value="1"/>
</dbReference>
<dbReference type="CDD" id="cd00093">
    <property type="entry name" value="HTH_XRE"/>
    <property type="match status" value="1"/>
</dbReference>
<name>A0ABU6PWT0_9BACL</name>
<evidence type="ECO:0000313" key="2">
    <source>
        <dbReference type="EMBL" id="MED5019348.1"/>
    </source>
</evidence>
<protein>
    <submittedName>
        <fullName evidence="2">Helix-turn-helix transcriptional regulator</fullName>
    </submittedName>
</protein>
<dbReference type="Proteomes" id="UP001343257">
    <property type="component" value="Unassembled WGS sequence"/>
</dbReference>
<dbReference type="Pfam" id="PF01381">
    <property type="entry name" value="HTH_3"/>
    <property type="match status" value="1"/>
</dbReference>
<feature type="domain" description="HTH cro/C1-type" evidence="1">
    <location>
        <begin position="3"/>
        <end position="55"/>
    </location>
</feature>
<organism evidence="2 3">
    <name type="scientific">Paenibacillus chibensis</name>
    <dbReference type="NCBI Taxonomy" id="59846"/>
    <lineage>
        <taxon>Bacteria</taxon>
        <taxon>Bacillati</taxon>
        <taxon>Bacillota</taxon>
        <taxon>Bacilli</taxon>
        <taxon>Bacillales</taxon>
        <taxon>Paenibacillaceae</taxon>
        <taxon>Paenibacillus</taxon>
    </lineage>
</organism>
<evidence type="ECO:0000313" key="3">
    <source>
        <dbReference type="Proteomes" id="UP001343257"/>
    </source>
</evidence>
<dbReference type="SMART" id="SM00530">
    <property type="entry name" value="HTH_XRE"/>
    <property type="match status" value="1"/>
</dbReference>
<comment type="caution">
    <text evidence="2">The sequence shown here is derived from an EMBL/GenBank/DDBJ whole genome shotgun (WGS) entry which is preliminary data.</text>
</comment>
<sequence>MPELLEANHLSARDLAIMLDVTEAHISRIISGKGFFSYPLAFKASQILHCTMEELHEVY</sequence>
<dbReference type="EMBL" id="JARTLD010000047">
    <property type="protein sequence ID" value="MED5019348.1"/>
    <property type="molecule type" value="Genomic_DNA"/>
</dbReference>
<dbReference type="Gene3D" id="1.10.260.40">
    <property type="entry name" value="lambda repressor-like DNA-binding domains"/>
    <property type="match status" value="1"/>
</dbReference>
<gene>
    <name evidence="2" type="ORF">P9847_18765</name>
</gene>
<dbReference type="InterPro" id="IPR001387">
    <property type="entry name" value="Cro/C1-type_HTH"/>
</dbReference>
<accession>A0ABU6PWT0</accession>
<dbReference type="SUPFAM" id="SSF47413">
    <property type="entry name" value="lambda repressor-like DNA-binding domains"/>
    <property type="match status" value="1"/>
</dbReference>
<proteinExistence type="predicted"/>
<dbReference type="RefSeq" id="WP_328280256.1">
    <property type="nucleotide sequence ID" value="NZ_JARTLD010000047.1"/>
</dbReference>